<reference evidence="1" key="1">
    <citation type="journal article" date="2021" name="PeerJ">
        <title>Extensive microbial diversity within the chicken gut microbiome revealed by metagenomics and culture.</title>
        <authorList>
            <person name="Gilroy R."/>
            <person name="Ravi A."/>
            <person name="Getino M."/>
            <person name="Pursley I."/>
            <person name="Horton D.L."/>
            <person name="Alikhan N.F."/>
            <person name="Baker D."/>
            <person name="Gharbi K."/>
            <person name="Hall N."/>
            <person name="Watson M."/>
            <person name="Adriaenssens E.M."/>
            <person name="Foster-Nyarko E."/>
            <person name="Jarju S."/>
            <person name="Secka A."/>
            <person name="Antonio M."/>
            <person name="Oren A."/>
            <person name="Chaudhuri R.R."/>
            <person name="La Ragione R."/>
            <person name="Hildebrand F."/>
            <person name="Pallen M.J."/>
        </authorList>
    </citation>
    <scope>NUCLEOTIDE SEQUENCE</scope>
    <source>
        <strain evidence="1">ChiSjej1B19-5720</strain>
    </source>
</reference>
<reference evidence="1" key="2">
    <citation type="submission" date="2021-04" db="EMBL/GenBank/DDBJ databases">
        <authorList>
            <person name="Gilroy R."/>
        </authorList>
    </citation>
    <scope>NUCLEOTIDE SEQUENCE</scope>
    <source>
        <strain evidence="1">ChiSjej1B19-5720</strain>
    </source>
</reference>
<gene>
    <name evidence="1" type="ORF">IAA06_12880</name>
</gene>
<dbReference type="EMBL" id="DWYZ01000241">
    <property type="protein sequence ID" value="HJB29666.1"/>
    <property type="molecule type" value="Genomic_DNA"/>
</dbReference>
<proteinExistence type="predicted"/>
<evidence type="ECO:0000313" key="1">
    <source>
        <dbReference type="EMBL" id="HJB29666.1"/>
    </source>
</evidence>
<dbReference type="AlphaFoldDB" id="A0A9D2LV56"/>
<protein>
    <submittedName>
        <fullName evidence="1">Uncharacterized protein</fullName>
    </submittedName>
</protein>
<comment type="caution">
    <text evidence="1">The sequence shown here is derived from an EMBL/GenBank/DDBJ whole genome shotgun (WGS) entry which is preliminary data.</text>
</comment>
<name>A0A9D2LV56_9FIRM</name>
<accession>A0A9D2LV56</accession>
<sequence length="224" mass="26327">MKYLWTEDSGAGLHFWNLANECLFDNKLKVESKNSNQGILDAVRKLVPESGDIYYIAFDQVYDNMDVVNKFIELQHLTAKYPKQIILLDMICFEYIILSFYKLIKWTGSGNQTSIRFREEILNALQDHRININQIKDQSTLNYLMGFKNFSTERVIKSLTNNLTDTDEWSVRGNLMGDCWYKNCCVLGNPDKKRCHVDKNMGRDKIMEILEDKEMQHIIEKIDF</sequence>
<evidence type="ECO:0000313" key="2">
    <source>
        <dbReference type="Proteomes" id="UP000823842"/>
    </source>
</evidence>
<dbReference type="Proteomes" id="UP000823842">
    <property type="component" value="Unassembled WGS sequence"/>
</dbReference>
<organism evidence="1 2">
    <name type="scientific">Candidatus Blautia faecavium</name>
    <dbReference type="NCBI Taxonomy" id="2838487"/>
    <lineage>
        <taxon>Bacteria</taxon>
        <taxon>Bacillati</taxon>
        <taxon>Bacillota</taxon>
        <taxon>Clostridia</taxon>
        <taxon>Lachnospirales</taxon>
        <taxon>Lachnospiraceae</taxon>
        <taxon>Blautia</taxon>
    </lineage>
</organism>